<comment type="caution">
    <text evidence="2">The sequence shown here is derived from an EMBL/GenBank/DDBJ whole genome shotgun (WGS) entry which is preliminary data.</text>
</comment>
<feature type="transmembrane region" description="Helical" evidence="1">
    <location>
        <begin position="121"/>
        <end position="142"/>
    </location>
</feature>
<evidence type="ECO:0000256" key="1">
    <source>
        <dbReference type="SAM" id="Phobius"/>
    </source>
</evidence>
<dbReference type="Proteomes" id="UP000076967">
    <property type="component" value="Unassembled WGS sequence"/>
</dbReference>
<keyword evidence="1" id="KW-1133">Transmembrane helix</keyword>
<dbReference type="RefSeq" id="WP_068533133.1">
    <property type="nucleotide sequence ID" value="NZ_LVJH01000021.1"/>
</dbReference>
<dbReference type="STRING" id="494026.PGLA_12430"/>
<evidence type="ECO:0000313" key="2">
    <source>
        <dbReference type="EMBL" id="OAB42470.1"/>
    </source>
</evidence>
<feature type="transmembrane region" description="Helical" evidence="1">
    <location>
        <begin position="12"/>
        <end position="35"/>
    </location>
</feature>
<evidence type="ECO:0000313" key="3">
    <source>
        <dbReference type="Proteomes" id="UP000076967"/>
    </source>
</evidence>
<feature type="transmembrane region" description="Helical" evidence="1">
    <location>
        <begin position="173"/>
        <end position="191"/>
    </location>
</feature>
<name>A0A168KU90_9BACL</name>
<reference evidence="2 3" key="1">
    <citation type="submission" date="2016-03" db="EMBL/GenBank/DDBJ databases">
        <title>Draft genome sequence of Paenibacillus glacialis DSM 22343.</title>
        <authorList>
            <person name="Shin S.-K."/>
            <person name="Yi H."/>
        </authorList>
    </citation>
    <scope>NUCLEOTIDE SEQUENCE [LARGE SCALE GENOMIC DNA]</scope>
    <source>
        <strain evidence="2 3">DSM 22343</strain>
    </source>
</reference>
<protein>
    <recommendedName>
        <fullName evidence="4">Prolipoprotein diacylglyceryl transferase</fullName>
    </recommendedName>
</protein>
<feature type="transmembrane region" description="Helical" evidence="1">
    <location>
        <begin position="197"/>
        <end position="219"/>
    </location>
</feature>
<evidence type="ECO:0008006" key="4">
    <source>
        <dbReference type="Google" id="ProtNLM"/>
    </source>
</evidence>
<keyword evidence="1" id="KW-0812">Transmembrane</keyword>
<gene>
    <name evidence="2" type="ORF">PGLA_12430</name>
</gene>
<dbReference type="AlphaFoldDB" id="A0A168KU90"/>
<organism evidence="2 3">
    <name type="scientific">Paenibacillus glacialis</name>
    <dbReference type="NCBI Taxonomy" id="494026"/>
    <lineage>
        <taxon>Bacteria</taxon>
        <taxon>Bacillati</taxon>
        <taxon>Bacillota</taxon>
        <taxon>Bacilli</taxon>
        <taxon>Bacillales</taxon>
        <taxon>Paenibacillaceae</taxon>
        <taxon>Paenibacillus</taxon>
    </lineage>
</organism>
<keyword evidence="3" id="KW-1185">Reference proteome</keyword>
<feature type="transmembrane region" description="Helical" evidence="1">
    <location>
        <begin position="86"/>
        <end position="109"/>
    </location>
</feature>
<dbReference type="EMBL" id="LVJH01000021">
    <property type="protein sequence ID" value="OAB42470.1"/>
    <property type="molecule type" value="Genomic_DNA"/>
</dbReference>
<feature type="transmembrane region" description="Helical" evidence="1">
    <location>
        <begin position="148"/>
        <end position="166"/>
    </location>
</feature>
<accession>A0A168KU90</accession>
<keyword evidence="1" id="KW-0472">Membrane</keyword>
<sequence>MKRKGVEGLNVIQIGPLVLNLELLIFILSAFIGYLALKYRLKKAAVAVDGNVSDKFVNALILGFVIWKGSLIIFDPMSVIQYPMSLLYFSGGEKGLWLAITISILYIWIRTRKDGTSIMMNLDLLLAGWIASSVMYHLLLLTLNRENVLYHSLNIVLNIVLSLYCYTRKKPVFLSRFMIWYSVIMIGVSFAEKDRTFFVFGFTKVQMIYFILFIIFLWIDTALDKERREEAH</sequence>
<feature type="transmembrane region" description="Helical" evidence="1">
    <location>
        <begin position="56"/>
        <end position="74"/>
    </location>
</feature>
<proteinExistence type="predicted"/>